<sequence>MFSRKYDLWTKEEYTYPVTGQFIPNIVSYIHEENEESRPAVIVVPGGGYRVVSPTEGELVAKDFYHKGFNTFVLTYTTNLLFESPLKMQPLMDLSNAVMFLRKHAEELRVIPDKISICGFSAGGHLSGSLAVHFDNEDVKLKEKYGGIDNRPNAVILSYPVITSGDYAHQDSFKALLGANPSQEELSFMSLEKQGKDNTPPIFIWHTAADELVPVENSYLFAEACRSKGVKLEHHVFGNGKHGLSLANEAWIKGEWAYKEHGQYTITQMLETLEHHVEKRIELPSPYSHFNHLPEGRKEVKQTILADMKASMPATEPDEGIAVWPELAHHWLKKNLNL</sequence>
<reference evidence="4" key="1">
    <citation type="submission" date="2016-10" db="EMBL/GenBank/DDBJ databases">
        <authorList>
            <person name="Varghese N."/>
            <person name="Submissions S."/>
        </authorList>
    </citation>
    <scope>NUCLEOTIDE SEQUENCE [LARGE SCALE GENOMIC DNA]</scope>
    <source>
        <strain evidence="4">CGMCC 1.10369</strain>
    </source>
</reference>
<dbReference type="SUPFAM" id="SSF53474">
    <property type="entry name" value="alpha/beta-Hydrolases"/>
    <property type="match status" value="1"/>
</dbReference>
<gene>
    <name evidence="3" type="ORF">SAMN04488053_103235</name>
</gene>
<evidence type="ECO:0000313" key="3">
    <source>
        <dbReference type="EMBL" id="SDN78349.1"/>
    </source>
</evidence>
<dbReference type="PANTHER" id="PTHR48081">
    <property type="entry name" value="AB HYDROLASE SUPERFAMILY PROTEIN C4A8.06C"/>
    <property type="match status" value="1"/>
</dbReference>
<dbReference type="EMBL" id="FNIL01000003">
    <property type="protein sequence ID" value="SDN78349.1"/>
    <property type="molecule type" value="Genomic_DNA"/>
</dbReference>
<evidence type="ECO:0000259" key="2">
    <source>
        <dbReference type="Pfam" id="PF20434"/>
    </source>
</evidence>
<dbReference type="InterPro" id="IPR029058">
    <property type="entry name" value="AB_hydrolase_fold"/>
</dbReference>
<keyword evidence="4" id="KW-1185">Reference proteome</keyword>
<dbReference type="Pfam" id="PF20434">
    <property type="entry name" value="BD-FAE"/>
    <property type="match status" value="1"/>
</dbReference>
<organism evidence="3 4">
    <name type="scientific">Alkalicoccus daliensis</name>
    <dbReference type="NCBI Taxonomy" id="745820"/>
    <lineage>
        <taxon>Bacteria</taxon>
        <taxon>Bacillati</taxon>
        <taxon>Bacillota</taxon>
        <taxon>Bacilli</taxon>
        <taxon>Bacillales</taxon>
        <taxon>Bacillaceae</taxon>
        <taxon>Alkalicoccus</taxon>
    </lineage>
</organism>
<feature type="domain" description="BD-FAE-like" evidence="2">
    <location>
        <begin position="29"/>
        <end position="223"/>
    </location>
</feature>
<name>A0A1H0E7K6_9BACI</name>
<dbReference type="OrthoDB" id="9794725at2"/>
<dbReference type="InterPro" id="IPR050300">
    <property type="entry name" value="GDXG_lipolytic_enzyme"/>
</dbReference>
<dbReference type="Gene3D" id="3.40.50.1820">
    <property type="entry name" value="alpha/beta hydrolase"/>
    <property type="match status" value="1"/>
</dbReference>
<dbReference type="InterPro" id="IPR049492">
    <property type="entry name" value="BD-FAE-like_dom"/>
</dbReference>
<dbReference type="RefSeq" id="WP_090842252.1">
    <property type="nucleotide sequence ID" value="NZ_FNIL01000003.1"/>
</dbReference>
<dbReference type="Proteomes" id="UP000198778">
    <property type="component" value="Unassembled WGS sequence"/>
</dbReference>
<accession>A0A1H0E7K6</accession>
<evidence type="ECO:0000313" key="4">
    <source>
        <dbReference type="Proteomes" id="UP000198778"/>
    </source>
</evidence>
<dbReference type="AlphaFoldDB" id="A0A1H0E7K6"/>
<proteinExistence type="predicted"/>
<keyword evidence="1 3" id="KW-0378">Hydrolase</keyword>
<evidence type="ECO:0000256" key="1">
    <source>
        <dbReference type="ARBA" id="ARBA00022801"/>
    </source>
</evidence>
<dbReference type="GO" id="GO:0016787">
    <property type="term" value="F:hydrolase activity"/>
    <property type="evidence" value="ECO:0007669"/>
    <property type="project" value="UniProtKB-KW"/>
</dbReference>
<protein>
    <submittedName>
        <fullName evidence="3">Alpha/beta hydrolase family protein</fullName>
    </submittedName>
</protein>
<dbReference type="STRING" id="745820.SAMN04488053_103235"/>
<dbReference type="PANTHER" id="PTHR48081:SF6">
    <property type="entry name" value="PEPTIDASE S9 PROLYL OLIGOPEPTIDASE CATALYTIC DOMAIN-CONTAINING PROTEIN"/>
    <property type="match status" value="1"/>
</dbReference>